<name>R0JPJ3_ANAPL</name>
<dbReference type="Proteomes" id="UP000296049">
    <property type="component" value="Unassembled WGS sequence"/>
</dbReference>
<dbReference type="EMBL" id="KB743352">
    <property type="protein sequence ID" value="EOA99270.1"/>
    <property type="molecule type" value="Genomic_DNA"/>
</dbReference>
<reference evidence="3" key="1">
    <citation type="journal article" date="2013" name="Nat. Genet.">
        <title>The duck genome and transcriptome provide insight into an avian influenza virus reservoir species.</title>
        <authorList>
            <person name="Huang Y."/>
            <person name="Li Y."/>
            <person name="Burt D.W."/>
            <person name="Chen H."/>
            <person name="Zhang Y."/>
            <person name="Qian W."/>
            <person name="Kim H."/>
            <person name="Gan S."/>
            <person name="Zhao Y."/>
            <person name="Li J."/>
            <person name="Yi K."/>
            <person name="Feng H."/>
            <person name="Zhu P."/>
            <person name="Li B."/>
            <person name="Liu Q."/>
            <person name="Fairley S."/>
            <person name="Magor K.E."/>
            <person name="Du Z."/>
            <person name="Hu X."/>
            <person name="Goodman L."/>
            <person name="Tafer H."/>
            <person name="Vignal A."/>
            <person name="Lee T."/>
            <person name="Kim K.W."/>
            <person name="Sheng Z."/>
            <person name="An Y."/>
            <person name="Searle S."/>
            <person name="Herrero J."/>
            <person name="Groenen M.A."/>
            <person name="Crooijmans R.P."/>
            <person name="Faraut T."/>
            <person name="Cai Q."/>
            <person name="Webster R.G."/>
            <person name="Aldridge J.R."/>
            <person name="Warren W.C."/>
            <person name="Bartschat S."/>
            <person name="Kehr S."/>
            <person name="Marz M."/>
            <person name="Stadler P.F."/>
            <person name="Smith J."/>
            <person name="Kraus R.H."/>
            <person name="Zhao Y."/>
            <person name="Ren L."/>
            <person name="Fei J."/>
            <person name="Morisson M."/>
            <person name="Kaiser P."/>
            <person name="Griffin D.K."/>
            <person name="Rao M."/>
            <person name="Pitel F."/>
            <person name="Wang J."/>
            <person name="Li N."/>
        </authorList>
    </citation>
    <scope>NUCLEOTIDE SEQUENCE [LARGE SCALE GENOMIC DNA]</scope>
</reference>
<proteinExistence type="predicted"/>
<feature type="region of interest" description="Disordered" evidence="1">
    <location>
        <begin position="1"/>
        <end position="45"/>
    </location>
</feature>
<feature type="compositionally biased region" description="Pro residues" evidence="1">
    <location>
        <begin position="1"/>
        <end position="11"/>
    </location>
</feature>
<evidence type="ECO:0000256" key="1">
    <source>
        <dbReference type="SAM" id="MobiDB-lite"/>
    </source>
</evidence>
<feature type="compositionally biased region" description="Polar residues" evidence="1">
    <location>
        <begin position="129"/>
        <end position="150"/>
    </location>
</feature>
<feature type="compositionally biased region" description="Polar residues" evidence="1">
    <location>
        <begin position="17"/>
        <end position="26"/>
    </location>
</feature>
<evidence type="ECO:0000313" key="3">
    <source>
        <dbReference type="Proteomes" id="UP000296049"/>
    </source>
</evidence>
<organism evidence="2 3">
    <name type="scientific">Anas platyrhynchos</name>
    <name type="common">Mallard</name>
    <name type="synonym">Anas boschas</name>
    <dbReference type="NCBI Taxonomy" id="8839"/>
    <lineage>
        <taxon>Eukaryota</taxon>
        <taxon>Metazoa</taxon>
        <taxon>Chordata</taxon>
        <taxon>Craniata</taxon>
        <taxon>Vertebrata</taxon>
        <taxon>Euteleostomi</taxon>
        <taxon>Archelosauria</taxon>
        <taxon>Archosauria</taxon>
        <taxon>Dinosauria</taxon>
        <taxon>Saurischia</taxon>
        <taxon>Theropoda</taxon>
        <taxon>Coelurosauria</taxon>
        <taxon>Aves</taxon>
        <taxon>Neognathae</taxon>
        <taxon>Galloanserae</taxon>
        <taxon>Anseriformes</taxon>
        <taxon>Anatidae</taxon>
        <taxon>Anatinae</taxon>
        <taxon>Anas</taxon>
    </lineage>
</organism>
<keyword evidence="3" id="KW-1185">Reference proteome</keyword>
<gene>
    <name evidence="2" type="ORF">Anapl_13705</name>
</gene>
<dbReference type="AlphaFoldDB" id="R0JPJ3"/>
<accession>R0JPJ3</accession>
<evidence type="ECO:0000313" key="2">
    <source>
        <dbReference type="EMBL" id="EOA99270.1"/>
    </source>
</evidence>
<feature type="region of interest" description="Disordered" evidence="1">
    <location>
        <begin position="129"/>
        <end position="156"/>
    </location>
</feature>
<sequence length="212" mass="22914">MLPELPAPLPTPCCTHRSASQSNSPIASPAAGGRRKPGCRDTKPRQNWLRERQAGWLGRTALLSPGENACRYLLTVVPPSPACRYVARKMGTLCCQQPQEPPPSPEQAAPRTGHQNVNAVVSAPPQATASLSTNKDVAQDQPCRSTTTENIPMGHPTRNFKMAEKNNVYQVLLALLGPGEEHEPLHSTRKSDFCAVKPSCAPNDIALPSDHF</sequence>
<protein>
    <submittedName>
        <fullName evidence="2">Uncharacterized protein</fullName>
    </submittedName>
</protein>